<gene>
    <name evidence="2" type="ORF">AVEN_141440_1</name>
    <name evidence="3" type="ORF">AVEN_222630_1</name>
    <name evidence="1" type="ORF">AVEN_84047_1</name>
</gene>
<protein>
    <submittedName>
        <fullName evidence="2">Uncharacterized protein</fullName>
    </submittedName>
</protein>
<dbReference type="Proteomes" id="UP000499080">
    <property type="component" value="Unassembled WGS sequence"/>
</dbReference>
<keyword evidence="4" id="KW-1185">Reference proteome</keyword>
<dbReference type="EMBL" id="BGPR01256732">
    <property type="protein sequence ID" value="GBM59190.1"/>
    <property type="molecule type" value="Genomic_DNA"/>
</dbReference>
<comment type="caution">
    <text evidence="2">The sequence shown here is derived from an EMBL/GenBank/DDBJ whole genome shotgun (WGS) entry which is preliminary data.</text>
</comment>
<evidence type="ECO:0000313" key="2">
    <source>
        <dbReference type="EMBL" id="GBM59190.1"/>
    </source>
</evidence>
<dbReference type="EMBL" id="BGPR01256769">
    <property type="protein sequence ID" value="GBM59304.1"/>
    <property type="molecule type" value="Genomic_DNA"/>
</dbReference>
<accession>A0A4Y2GZF2</accession>
<evidence type="ECO:0000313" key="4">
    <source>
        <dbReference type="Proteomes" id="UP000499080"/>
    </source>
</evidence>
<name>A0A4Y2GZF2_ARAVE</name>
<evidence type="ECO:0000313" key="1">
    <source>
        <dbReference type="EMBL" id="GBM59135.1"/>
    </source>
</evidence>
<proteinExistence type="predicted"/>
<dbReference type="EMBL" id="BGPR01256711">
    <property type="protein sequence ID" value="GBM59135.1"/>
    <property type="molecule type" value="Genomic_DNA"/>
</dbReference>
<reference evidence="2 4" key="1">
    <citation type="journal article" date="2019" name="Sci. Rep.">
        <title>Orb-weaving spider Araneus ventricosus genome elucidates the spidroin gene catalogue.</title>
        <authorList>
            <person name="Kono N."/>
            <person name="Nakamura H."/>
            <person name="Ohtoshi R."/>
            <person name="Moran D.A.P."/>
            <person name="Shinohara A."/>
            <person name="Yoshida Y."/>
            <person name="Fujiwara M."/>
            <person name="Mori M."/>
            <person name="Tomita M."/>
            <person name="Arakawa K."/>
        </authorList>
    </citation>
    <scope>NUCLEOTIDE SEQUENCE [LARGE SCALE GENOMIC DNA]</scope>
</reference>
<evidence type="ECO:0000313" key="3">
    <source>
        <dbReference type="EMBL" id="GBM59304.1"/>
    </source>
</evidence>
<dbReference type="AlphaFoldDB" id="A0A4Y2GZF2"/>
<sequence length="40" mass="4520">MYRSVLKKLCLEAQYTSKIRSQKCSAWAATKVVIDSQLDG</sequence>
<organism evidence="2 4">
    <name type="scientific">Araneus ventricosus</name>
    <name type="common">Orbweaver spider</name>
    <name type="synonym">Epeira ventricosa</name>
    <dbReference type="NCBI Taxonomy" id="182803"/>
    <lineage>
        <taxon>Eukaryota</taxon>
        <taxon>Metazoa</taxon>
        <taxon>Ecdysozoa</taxon>
        <taxon>Arthropoda</taxon>
        <taxon>Chelicerata</taxon>
        <taxon>Arachnida</taxon>
        <taxon>Araneae</taxon>
        <taxon>Araneomorphae</taxon>
        <taxon>Entelegynae</taxon>
        <taxon>Araneoidea</taxon>
        <taxon>Araneidae</taxon>
        <taxon>Araneus</taxon>
    </lineage>
</organism>
<feature type="non-terminal residue" evidence="2">
    <location>
        <position position="40"/>
    </location>
</feature>